<protein>
    <submittedName>
        <fullName evidence="2">Uncharacterized protein</fullName>
    </submittedName>
</protein>
<name>A0ABD1QFN9_9LAMI</name>
<reference evidence="3" key="1">
    <citation type="submission" date="2024-07" db="EMBL/GenBank/DDBJ databases">
        <title>Two chromosome-level genome assemblies of Korean endemic species Abeliophyllum distichum and Forsythia ovata (Oleaceae).</title>
        <authorList>
            <person name="Jang H."/>
        </authorList>
    </citation>
    <scope>NUCLEOTIDE SEQUENCE [LARGE SCALE GENOMIC DNA]</scope>
</reference>
<keyword evidence="3" id="KW-1185">Reference proteome</keyword>
<proteinExistence type="predicted"/>
<dbReference type="AlphaFoldDB" id="A0ABD1QFN9"/>
<evidence type="ECO:0000313" key="3">
    <source>
        <dbReference type="Proteomes" id="UP001604277"/>
    </source>
</evidence>
<dbReference type="EMBL" id="JBFOLJ010000015">
    <property type="protein sequence ID" value="KAL2473546.1"/>
    <property type="molecule type" value="Genomic_DNA"/>
</dbReference>
<sequence>MAEMVKGCVLYMKKVLRKIKIVHDVRPRTHARNVITGSVGSSVSGTTSATSSTGHLSSVGGSPSSFSAAAAAPGVPLEFIKAAVFFELERMRQMILIISYRSKLVDHFYRLEHQEEDLKKKKEADLILIRLQKKNAVFVMIQKGTTSTCANKEDFLSQFEHGWYLKFKKGSLEKMKQKSEANLNCTDYTGPVMVGAHATMGTELRRHFIIRYRYGLVVDHVLKVMVGAHATMGTEIRHHIILWHGLVVDHVLKEIVGAHATMGTEIRHRVTAVIMHMDVAVACGRGCHIGVFCLLKKTPQHE</sequence>
<evidence type="ECO:0000256" key="1">
    <source>
        <dbReference type="SAM" id="MobiDB-lite"/>
    </source>
</evidence>
<dbReference type="Proteomes" id="UP001604277">
    <property type="component" value="Unassembled WGS sequence"/>
</dbReference>
<organism evidence="2 3">
    <name type="scientific">Forsythia ovata</name>
    <dbReference type="NCBI Taxonomy" id="205694"/>
    <lineage>
        <taxon>Eukaryota</taxon>
        <taxon>Viridiplantae</taxon>
        <taxon>Streptophyta</taxon>
        <taxon>Embryophyta</taxon>
        <taxon>Tracheophyta</taxon>
        <taxon>Spermatophyta</taxon>
        <taxon>Magnoliopsida</taxon>
        <taxon>eudicotyledons</taxon>
        <taxon>Gunneridae</taxon>
        <taxon>Pentapetalae</taxon>
        <taxon>asterids</taxon>
        <taxon>lamiids</taxon>
        <taxon>Lamiales</taxon>
        <taxon>Oleaceae</taxon>
        <taxon>Forsythieae</taxon>
        <taxon>Forsythia</taxon>
    </lineage>
</organism>
<comment type="caution">
    <text evidence="2">The sequence shown here is derived from an EMBL/GenBank/DDBJ whole genome shotgun (WGS) entry which is preliminary data.</text>
</comment>
<gene>
    <name evidence="2" type="ORF">Fot_49282</name>
</gene>
<accession>A0ABD1QFN9</accession>
<evidence type="ECO:0000313" key="2">
    <source>
        <dbReference type="EMBL" id="KAL2473546.1"/>
    </source>
</evidence>
<feature type="region of interest" description="Disordered" evidence="1">
    <location>
        <begin position="36"/>
        <end position="56"/>
    </location>
</feature>